<dbReference type="Proteomes" id="UP000792457">
    <property type="component" value="Unassembled WGS sequence"/>
</dbReference>
<proteinExistence type="predicted"/>
<dbReference type="AlphaFoldDB" id="A0A8K0KRZ8"/>
<gene>
    <name evidence="2" type="ORF">J437_LFUL018691</name>
</gene>
<keyword evidence="3" id="KW-1185">Reference proteome</keyword>
<organism evidence="2 3">
    <name type="scientific">Ladona fulva</name>
    <name type="common">Scarce chaser dragonfly</name>
    <name type="synonym">Libellula fulva</name>
    <dbReference type="NCBI Taxonomy" id="123851"/>
    <lineage>
        <taxon>Eukaryota</taxon>
        <taxon>Metazoa</taxon>
        <taxon>Ecdysozoa</taxon>
        <taxon>Arthropoda</taxon>
        <taxon>Hexapoda</taxon>
        <taxon>Insecta</taxon>
        <taxon>Pterygota</taxon>
        <taxon>Palaeoptera</taxon>
        <taxon>Odonata</taxon>
        <taxon>Epiprocta</taxon>
        <taxon>Anisoptera</taxon>
        <taxon>Libelluloidea</taxon>
        <taxon>Libellulidae</taxon>
        <taxon>Ladona</taxon>
    </lineage>
</organism>
<accession>A0A8K0KRZ8</accession>
<feature type="compositionally biased region" description="Basic and acidic residues" evidence="1">
    <location>
        <begin position="42"/>
        <end position="52"/>
    </location>
</feature>
<name>A0A8K0KRZ8_LADFU</name>
<feature type="compositionally biased region" description="Basic and acidic residues" evidence="1">
    <location>
        <begin position="63"/>
        <end position="73"/>
    </location>
</feature>
<evidence type="ECO:0000256" key="1">
    <source>
        <dbReference type="SAM" id="MobiDB-lite"/>
    </source>
</evidence>
<reference evidence="2" key="1">
    <citation type="submission" date="2013-04" db="EMBL/GenBank/DDBJ databases">
        <authorList>
            <person name="Qu J."/>
            <person name="Murali S.C."/>
            <person name="Bandaranaike D."/>
            <person name="Bellair M."/>
            <person name="Blankenburg K."/>
            <person name="Chao H."/>
            <person name="Dinh H."/>
            <person name="Doddapaneni H."/>
            <person name="Downs B."/>
            <person name="Dugan-Rocha S."/>
            <person name="Elkadiri S."/>
            <person name="Gnanaolivu R.D."/>
            <person name="Hernandez B."/>
            <person name="Javaid M."/>
            <person name="Jayaseelan J.C."/>
            <person name="Lee S."/>
            <person name="Li M."/>
            <person name="Ming W."/>
            <person name="Munidasa M."/>
            <person name="Muniz J."/>
            <person name="Nguyen L."/>
            <person name="Ongeri F."/>
            <person name="Osuji N."/>
            <person name="Pu L.-L."/>
            <person name="Puazo M."/>
            <person name="Qu C."/>
            <person name="Quiroz J."/>
            <person name="Raj R."/>
            <person name="Weissenberger G."/>
            <person name="Xin Y."/>
            <person name="Zou X."/>
            <person name="Han Y."/>
            <person name="Richards S."/>
            <person name="Worley K."/>
            <person name="Muzny D."/>
            <person name="Gibbs R."/>
        </authorList>
    </citation>
    <scope>NUCLEOTIDE SEQUENCE</scope>
    <source>
        <strain evidence="2">Sampled in the wild</strain>
    </source>
</reference>
<protein>
    <submittedName>
        <fullName evidence="2">Uncharacterized protein</fullName>
    </submittedName>
</protein>
<sequence>MTYNAVKKNSRRGFVMEIRIILQETQMYETSKELSISSTGRHGGEELRWRRVDNKRRLRAKAAGKDDNNDFKSSKIRAKNP</sequence>
<evidence type="ECO:0000313" key="3">
    <source>
        <dbReference type="Proteomes" id="UP000792457"/>
    </source>
</evidence>
<feature type="region of interest" description="Disordered" evidence="1">
    <location>
        <begin position="31"/>
        <end position="81"/>
    </location>
</feature>
<feature type="compositionally biased region" description="Polar residues" evidence="1">
    <location>
        <begin position="31"/>
        <end position="40"/>
    </location>
</feature>
<feature type="compositionally biased region" description="Basic residues" evidence="1">
    <location>
        <begin position="53"/>
        <end position="62"/>
    </location>
</feature>
<evidence type="ECO:0000313" key="2">
    <source>
        <dbReference type="EMBL" id="KAG8238781.1"/>
    </source>
</evidence>
<dbReference type="EMBL" id="KZ309435">
    <property type="protein sequence ID" value="KAG8238781.1"/>
    <property type="molecule type" value="Genomic_DNA"/>
</dbReference>
<comment type="caution">
    <text evidence="2">The sequence shown here is derived from an EMBL/GenBank/DDBJ whole genome shotgun (WGS) entry which is preliminary data.</text>
</comment>
<reference evidence="2" key="2">
    <citation type="submission" date="2017-10" db="EMBL/GenBank/DDBJ databases">
        <title>Ladona fulva Genome sequencing and assembly.</title>
        <authorList>
            <person name="Murali S."/>
            <person name="Richards S."/>
            <person name="Bandaranaike D."/>
            <person name="Bellair M."/>
            <person name="Blankenburg K."/>
            <person name="Chao H."/>
            <person name="Dinh H."/>
            <person name="Doddapaneni H."/>
            <person name="Dugan-Rocha S."/>
            <person name="Elkadiri S."/>
            <person name="Gnanaolivu R."/>
            <person name="Hernandez B."/>
            <person name="Skinner E."/>
            <person name="Javaid M."/>
            <person name="Lee S."/>
            <person name="Li M."/>
            <person name="Ming W."/>
            <person name="Munidasa M."/>
            <person name="Muniz J."/>
            <person name="Nguyen L."/>
            <person name="Hughes D."/>
            <person name="Osuji N."/>
            <person name="Pu L.-L."/>
            <person name="Puazo M."/>
            <person name="Qu C."/>
            <person name="Quiroz J."/>
            <person name="Raj R."/>
            <person name="Weissenberger G."/>
            <person name="Xin Y."/>
            <person name="Zou X."/>
            <person name="Han Y."/>
            <person name="Worley K."/>
            <person name="Muzny D."/>
            <person name="Gibbs R."/>
        </authorList>
    </citation>
    <scope>NUCLEOTIDE SEQUENCE</scope>
    <source>
        <strain evidence="2">Sampled in the wild</strain>
    </source>
</reference>